<reference evidence="2 3" key="1">
    <citation type="journal article" date="2011" name="J. Bacteriol.">
        <title>Whole-genome shotgun sequencing of the sulfur-oxidizing chemoautotroph Tetrathiobacter kashmirensis.</title>
        <authorList>
            <person name="Ghosh W."/>
            <person name="George A."/>
            <person name="Agarwal A."/>
            <person name="Raj P."/>
            <person name="Alam M."/>
            <person name="Pyne P."/>
            <person name="Das Gupta S.K."/>
        </authorList>
    </citation>
    <scope>NUCLEOTIDE SEQUENCE [LARGE SCALE GENOMIC DNA]</scope>
    <source>
        <strain evidence="2 3">WT001</strain>
    </source>
</reference>
<dbReference type="SUPFAM" id="SSF47413">
    <property type="entry name" value="lambda repressor-like DNA-binding domains"/>
    <property type="match status" value="1"/>
</dbReference>
<accession>I3U7X5</accession>
<feature type="domain" description="HTH cro/C1-type" evidence="1">
    <location>
        <begin position="19"/>
        <end position="47"/>
    </location>
</feature>
<dbReference type="HOGENOM" id="CLU_157727_1_0_4"/>
<reference evidence="3" key="2">
    <citation type="journal article" date="2013" name="PLoS ONE">
        <title>Genome implosion elicits host-confinement in Alcaligenaceae: evidence from the comparative genomics of Tetrathiobacter kashmirensis, a pathogen in the making.</title>
        <authorList>
            <person name="Ghosh W."/>
            <person name="Alam M."/>
            <person name="Roy C."/>
            <person name="Pyne P."/>
            <person name="George A."/>
            <person name="Chakraborty R."/>
            <person name="Majumder S."/>
            <person name="Agarwal A."/>
            <person name="Chakraborty S."/>
            <person name="Majumdar S."/>
            <person name="Gupta S.K."/>
        </authorList>
    </citation>
    <scope>NUCLEOTIDE SEQUENCE [LARGE SCALE GENOMIC DNA]</scope>
    <source>
        <strain evidence="3">WT001</strain>
    </source>
</reference>
<dbReference type="Proteomes" id="UP000005267">
    <property type="component" value="Chromosome"/>
</dbReference>
<dbReference type="InterPro" id="IPR024467">
    <property type="entry name" value="Xre/MbcA/ParS-like_toxin-bd"/>
</dbReference>
<dbReference type="Pfam" id="PF09722">
    <property type="entry name" value="Xre_MbcA_ParS_C"/>
    <property type="match status" value="1"/>
</dbReference>
<sequence>MTALQQPKPAAEAVLAKAVLRAAEQLGLKQAELAAVLGMHRTAISRLKTTSSLDPDSKQGELALLLLRLARALFALTGGDQEWIRHFMRTPNKITGGIPATQIETIQGMTTVLQFVDAIRGKV</sequence>
<dbReference type="STRING" id="1036672.TKWG_02395"/>
<dbReference type="RefSeq" id="WP_014749204.1">
    <property type="nucleotide sequence ID" value="NC_017964.1"/>
</dbReference>
<protein>
    <submittedName>
        <fullName evidence="2">DNA-binding protein</fullName>
    </submittedName>
</protein>
<dbReference type="GO" id="GO:0003677">
    <property type="term" value="F:DNA binding"/>
    <property type="evidence" value="ECO:0007669"/>
    <property type="project" value="UniProtKB-KW"/>
</dbReference>
<dbReference type="InterPro" id="IPR001387">
    <property type="entry name" value="Cro/C1-type_HTH"/>
</dbReference>
<dbReference type="Gene3D" id="1.10.260.40">
    <property type="entry name" value="lambda repressor-like DNA-binding domains"/>
    <property type="match status" value="1"/>
</dbReference>
<dbReference type="EMBL" id="CP003555">
    <property type="protein sequence ID" value="AFK61113.1"/>
    <property type="molecule type" value="Genomic_DNA"/>
</dbReference>
<gene>
    <name evidence="2" type="ordered locus">TKWG_02395</name>
</gene>
<dbReference type="Pfam" id="PF20432">
    <property type="entry name" value="Xre-like-HTH"/>
    <property type="match status" value="1"/>
</dbReference>
<name>I3U7X5_ADVKW</name>
<dbReference type="InterPro" id="IPR010982">
    <property type="entry name" value="Lambda_DNA-bd_dom_sf"/>
</dbReference>
<evidence type="ECO:0000313" key="3">
    <source>
        <dbReference type="Proteomes" id="UP000005267"/>
    </source>
</evidence>
<dbReference type="OrthoDB" id="565125at2"/>
<keyword evidence="3" id="KW-1185">Reference proteome</keyword>
<evidence type="ECO:0000259" key="1">
    <source>
        <dbReference type="PROSITE" id="PS50943"/>
    </source>
</evidence>
<organism evidence="2 3">
    <name type="scientific">Advenella kashmirensis (strain DSM 17095 / LMG 22695 / WT001)</name>
    <name type="common">Tetrathiobacter kashmirensis</name>
    <dbReference type="NCBI Taxonomy" id="1036672"/>
    <lineage>
        <taxon>Bacteria</taxon>
        <taxon>Pseudomonadati</taxon>
        <taxon>Pseudomonadota</taxon>
        <taxon>Betaproteobacteria</taxon>
        <taxon>Burkholderiales</taxon>
        <taxon>Alcaligenaceae</taxon>
    </lineage>
</organism>
<proteinExistence type="predicted"/>
<dbReference type="KEGG" id="aka:TKWG_02395"/>
<dbReference type="PROSITE" id="PS50943">
    <property type="entry name" value="HTH_CROC1"/>
    <property type="match status" value="1"/>
</dbReference>
<keyword evidence="2" id="KW-0238">DNA-binding</keyword>
<dbReference type="InterPro" id="IPR046847">
    <property type="entry name" value="Xre-like_HTH"/>
</dbReference>
<evidence type="ECO:0000313" key="2">
    <source>
        <dbReference type="EMBL" id="AFK61113.1"/>
    </source>
</evidence>
<dbReference type="CDD" id="cd00093">
    <property type="entry name" value="HTH_XRE"/>
    <property type="match status" value="1"/>
</dbReference>
<dbReference type="AlphaFoldDB" id="I3U7X5"/>